<accession>A0A915L6S1</accession>
<keyword evidence="1" id="KW-1185">Reference proteome</keyword>
<sequence length="65" mass="7846">MKIHRNLNSNIQTYNDERRKHAELYQNYTADYGYLKGQLVVYCIMSKKGKNEMTRRKMKESRDKG</sequence>
<proteinExistence type="predicted"/>
<evidence type="ECO:0000313" key="2">
    <source>
        <dbReference type="WBParaSite" id="nRc.2.0.1.t46709-RA"/>
    </source>
</evidence>
<dbReference type="AlphaFoldDB" id="A0A915L6S1"/>
<dbReference type="Proteomes" id="UP000887565">
    <property type="component" value="Unplaced"/>
</dbReference>
<name>A0A915L6S1_ROMCU</name>
<dbReference type="WBParaSite" id="nRc.2.0.1.t46709-RA">
    <property type="protein sequence ID" value="nRc.2.0.1.t46709-RA"/>
    <property type="gene ID" value="nRc.2.0.1.g46709"/>
</dbReference>
<reference evidence="2" key="1">
    <citation type="submission" date="2022-11" db="UniProtKB">
        <authorList>
            <consortium name="WormBaseParasite"/>
        </authorList>
    </citation>
    <scope>IDENTIFICATION</scope>
</reference>
<protein>
    <submittedName>
        <fullName evidence="2">GIY-YIG homing endonuclease</fullName>
    </submittedName>
</protein>
<organism evidence="1 2">
    <name type="scientific">Romanomermis culicivorax</name>
    <name type="common">Nematode worm</name>
    <dbReference type="NCBI Taxonomy" id="13658"/>
    <lineage>
        <taxon>Eukaryota</taxon>
        <taxon>Metazoa</taxon>
        <taxon>Ecdysozoa</taxon>
        <taxon>Nematoda</taxon>
        <taxon>Enoplea</taxon>
        <taxon>Dorylaimia</taxon>
        <taxon>Mermithida</taxon>
        <taxon>Mermithoidea</taxon>
        <taxon>Mermithidae</taxon>
        <taxon>Romanomermis</taxon>
    </lineage>
</organism>
<evidence type="ECO:0000313" key="1">
    <source>
        <dbReference type="Proteomes" id="UP000887565"/>
    </source>
</evidence>